<dbReference type="InterPro" id="IPR005119">
    <property type="entry name" value="LysR_subst-bd"/>
</dbReference>
<dbReference type="Pfam" id="PF03466">
    <property type="entry name" value="LysR_substrate"/>
    <property type="match status" value="1"/>
</dbReference>
<keyword evidence="3" id="KW-0238">DNA-binding</keyword>
<gene>
    <name evidence="6" type="ORF">OE647_10580</name>
</gene>
<evidence type="ECO:0000313" key="7">
    <source>
        <dbReference type="Proteomes" id="UP001652503"/>
    </source>
</evidence>
<dbReference type="InterPro" id="IPR036390">
    <property type="entry name" value="WH_DNA-bd_sf"/>
</dbReference>
<dbReference type="InterPro" id="IPR058163">
    <property type="entry name" value="LysR-type_TF_proteobact-type"/>
</dbReference>
<accession>A0ABT2Z208</accession>
<protein>
    <submittedName>
        <fullName evidence="6">LysR substrate-binding domain-containing protein</fullName>
    </submittedName>
</protein>
<dbReference type="PRINTS" id="PR00039">
    <property type="entry name" value="HTHLYSR"/>
</dbReference>
<dbReference type="InterPro" id="IPR000847">
    <property type="entry name" value="LysR_HTH_N"/>
</dbReference>
<keyword evidence="7" id="KW-1185">Reference proteome</keyword>
<sequence>MARRLPPLYPLRAFEAAARHGSISAAARELSLTQSAVSHEVKALETYFGTSLFRRTRSGLVLTRRGQTVFATAQGAFADLALLGTDSESRDLSGTVTIAAPPLFCAHWLLPRLDRFSLANPGVAFRLLNVTLDRPELLQEVDIAIIWGNGVPEGHDGMKLMAATQMPVVSPALMASAGAADPEKTLRENRILHEGDTRMWRNWCELAGVRMAENPDEWVFDDPALMIEACMRGHGIALGTLPLIDGLLAEGRLVALFREALPAPFHYYLIRSAPPSPGRVPGVVFSWLKGFAGGVEP</sequence>
<dbReference type="Gene3D" id="3.40.190.10">
    <property type="entry name" value="Periplasmic binding protein-like II"/>
    <property type="match status" value="2"/>
</dbReference>
<dbReference type="SUPFAM" id="SSF53850">
    <property type="entry name" value="Periplasmic binding protein-like II"/>
    <property type="match status" value="1"/>
</dbReference>
<evidence type="ECO:0000313" key="6">
    <source>
        <dbReference type="EMBL" id="MCV2865170.1"/>
    </source>
</evidence>
<evidence type="ECO:0000259" key="5">
    <source>
        <dbReference type="PROSITE" id="PS50931"/>
    </source>
</evidence>
<comment type="similarity">
    <text evidence="1">Belongs to the LysR transcriptional regulatory family.</text>
</comment>
<dbReference type="PROSITE" id="PS50931">
    <property type="entry name" value="HTH_LYSR"/>
    <property type="match status" value="1"/>
</dbReference>
<dbReference type="EMBL" id="JAOWLA010000009">
    <property type="protein sequence ID" value="MCV2865170.1"/>
    <property type="molecule type" value="Genomic_DNA"/>
</dbReference>
<dbReference type="Proteomes" id="UP001652503">
    <property type="component" value="Unassembled WGS sequence"/>
</dbReference>
<dbReference type="InterPro" id="IPR036388">
    <property type="entry name" value="WH-like_DNA-bd_sf"/>
</dbReference>
<dbReference type="SUPFAM" id="SSF46785">
    <property type="entry name" value="Winged helix' DNA-binding domain"/>
    <property type="match status" value="1"/>
</dbReference>
<proteinExistence type="inferred from homology"/>
<evidence type="ECO:0000256" key="4">
    <source>
        <dbReference type="ARBA" id="ARBA00023163"/>
    </source>
</evidence>
<evidence type="ECO:0000256" key="3">
    <source>
        <dbReference type="ARBA" id="ARBA00023125"/>
    </source>
</evidence>
<evidence type="ECO:0000256" key="1">
    <source>
        <dbReference type="ARBA" id="ARBA00009437"/>
    </source>
</evidence>
<dbReference type="RefSeq" id="WP_263721689.1">
    <property type="nucleotide sequence ID" value="NZ_JAOWLA010000009.1"/>
</dbReference>
<dbReference type="Gene3D" id="1.10.10.10">
    <property type="entry name" value="Winged helix-like DNA-binding domain superfamily/Winged helix DNA-binding domain"/>
    <property type="match status" value="1"/>
</dbReference>
<name>A0ABT2Z208_9RHOB</name>
<dbReference type="PANTHER" id="PTHR30537">
    <property type="entry name" value="HTH-TYPE TRANSCRIPTIONAL REGULATOR"/>
    <property type="match status" value="1"/>
</dbReference>
<comment type="caution">
    <text evidence="6">The sequence shown here is derived from an EMBL/GenBank/DDBJ whole genome shotgun (WGS) entry which is preliminary data.</text>
</comment>
<reference evidence="6 7" key="1">
    <citation type="submission" date="2022-10" db="EMBL/GenBank/DDBJ databases">
        <title>Defluviimonas sp. nov., isolated from ocean surface water.</title>
        <authorList>
            <person name="He W."/>
            <person name="Wang L."/>
            <person name="Zhang D.-F."/>
        </authorList>
    </citation>
    <scope>NUCLEOTIDE SEQUENCE [LARGE SCALE GENOMIC DNA]</scope>
    <source>
        <strain evidence="6 7">WL0075</strain>
    </source>
</reference>
<keyword evidence="4" id="KW-0804">Transcription</keyword>
<organism evidence="6 7">
    <name type="scientific">Albidovulum sediminicola</name>
    <dbReference type="NCBI Taxonomy" id="2984331"/>
    <lineage>
        <taxon>Bacteria</taxon>
        <taxon>Pseudomonadati</taxon>
        <taxon>Pseudomonadota</taxon>
        <taxon>Alphaproteobacteria</taxon>
        <taxon>Rhodobacterales</taxon>
        <taxon>Paracoccaceae</taxon>
        <taxon>Albidovulum</taxon>
    </lineage>
</organism>
<dbReference type="Pfam" id="PF00126">
    <property type="entry name" value="HTH_1"/>
    <property type="match status" value="1"/>
</dbReference>
<evidence type="ECO:0000256" key="2">
    <source>
        <dbReference type="ARBA" id="ARBA00023015"/>
    </source>
</evidence>
<feature type="domain" description="HTH lysR-type" evidence="5">
    <location>
        <begin position="6"/>
        <end position="63"/>
    </location>
</feature>
<keyword evidence="2" id="KW-0805">Transcription regulation</keyword>
<dbReference type="PANTHER" id="PTHR30537:SF26">
    <property type="entry name" value="GLYCINE CLEAVAGE SYSTEM TRANSCRIPTIONAL ACTIVATOR"/>
    <property type="match status" value="1"/>
</dbReference>